<proteinExistence type="predicted"/>
<dbReference type="AlphaFoldDB" id="M0DMJ5"/>
<sequence>MTEREREIVAGDADVSDSYRYQTISRVRKRFDQLDDDLDALEAHGDLIDELREVVCDGGD</sequence>
<accession>M0DMJ5</accession>
<reference evidence="1 2" key="1">
    <citation type="journal article" date="2014" name="PLoS Genet.">
        <title>Phylogenetically driven sequencing of extremely halophilic archaea reveals strategies for static and dynamic osmo-response.</title>
        <authorList>
            <person name="Becker E.A."/>
            <person name="Seitzer P.M."/>
            <person name="Tritt A."/>
            <person name="Larsen D."/>
            <person name="Krusor M."/>
            <person name="Yao A.I."/>
            <person name="Wu D."/>
            <person name="Madern D."/>
            <person name="Eisen J.A."/>
            <person name="Darling A.E."/>
            <person name="Facciotti M.T."/>
        </authorList>
    </citation>
    <scope>NUCLEOTIDE SEQUENCE [LARGE SCALE GENOMIC DNA]</scope>
    <source>
        <strain evidence="1 2">DSM 14210</strain>
    </source>
</reference>
<gene>
    <name evidence="1" type="ORF">C472_12615</name>
</gene>
<evidence type="ECO:0000313" key="1">
    <source>
        <dbReference type="EMBL" id="ELZ35379.1"/>
    </source>
</evidence>
<dbReference type="EMBL" id="AOJD01000064">
    <property type="protein sequence ID" value="ELZ35379.1"/>
    <property type="molecule type" value="Genomic_DNA"/>
</dbReference>
<comment type="caution">
    <text evidence="1">The sequence shown here is derived from an EMBL/GenBank/DDBJ whole genome shotgun (WGS) entry which is preliminary data.</text>
</comment>
<organism evidence="1 2">
    <name type="scientific">Halorubrum tebenquichense DSM 14210</name>
    <dbReference type="NCBI Taxonomy" id="1227485"/>
    <lineage>
        <taxon>Archaea</taxon>
        <taxon>Methanobacteriati</taxon>
        <taxon>Methanobacteriota</taxon>
        <taxon>Stenosarchaea group</taxon>
        <taxon>Halobacteria</taxon>
        <taxon>Halobacteriales</taxon>
        <taxon>Haloferacaceae</taxon>
        <taxon>Halorubrum</taxon>
    </lineage>
</organism>
<evidence type="ECO:0000313" key="2">
    <source>
        <dbReference type="Proteomes" id="UP000011523"/>
    </source>
</evidence>
<dbReference type="Proteomes" id="UP000011523">
    <property type="component" value="Unassembled WGS sequence"/>
</dbReference>
<name>M0DMJ5_9EURY</name>
<keyword evidence="2" id="KW-1185">Reference proteome</keyword>
<protein>
    <submittedName>
        <fullName evidence="1">Uncharacterized protein</fullName>
    </submittedName>
</protein>
<dbReference type="PATRIC" id="fig|1227485.3.peg.2476"/>